<name>A0ACC0KDB5_CHOFU</name>
<sequence>MPSKQSELPRLEPCTSVAGMELWSQCYERWLLPLDAPHAGPIQRLNEKLSSLSILSNRQSNGDLDAETARPAAVSRFFPFSVSRGEPRSTLDSMQVSLIDASLLLDSQSLLNAPD</sequence>
<organism evidence="1 2">
    <name type="scientific">Choristoneura fumiferana</name>
    <name type="common">Spruce budworm moth</name>
    <name type="synonym">Archips fumiferana</name>
    <dbReference type="NCBI Taxonomy" id="7141"/>
    <lineage>
        <taxon>Eukaryota</taxon>
        <taxon>Metazoa</taxon>
        <taxon>Ecdysozoa</taxon>
        <taxon>Arthropoda</taxon>
        <taxon>Hexapoda</taxon>
        <taxon>Insecta</taxon>
        <taxon>Pterygota</taxon>
        <taxon>Neoptera</taxon>
        <taxon>Endopterygota</taxon>
        <taxon>Lepidoptera</taxon>
        <taxon>Glossata</taxon>
        <taxon>Ditrysia</taxon>
        <taxon>Tortricoidea</taxon>
        <taxon>Tortricidae</taxon>
        <taxon>Tortricinae</taxon>
        <taxon>Choristoneura</taxon>
    </lineage>
</organism>
<evidence type="ECO:0000313" key="1">
    <source>
        <dbReference type="EMBL" id="KAI8434463.1"/>
    </source>
</evidence>
<evidence type="ECO:0000313" key="2">
    <source>
        <dbReference type="Proteomes" id="UP001064048"/>
    </source>
</evidence>
<gene>
    <name evidence="1" type="ORF">MSG28_012482</name>
</gene>
<dbReference type="EMBL" id="CM046121">
    <property type="protein sequence ID" value="KAI8434463.1"/>
    <property type="molecule type" value="Genomic_DNA"/>
</dbReference>
<comment type="caution">
    <text evidence="1">The sequence shown here is derived from an EMBL/GenBank/DDBJ whole genome shotgun (WGS) entry which is preliminary data.</text>
</comment>
<dbReference type="Proteomes" id="UP001064048">
    <property type="component" value="Chromosome 21"/>
</dbReference>
<reference evidence="1 2" key="1">
    <citation type="journal article" date="2022" name="Genome Biol. Evol.">
        <title>The Spruce Budworm Genome: Reconstructing the Evolutionary History of Antifreeze Proteins.</title>
        <authorList>
            <person name="Beliveau C."/>
            <person name="Gagne P."/>
            <person name="Picq S."/>
            <person name="Vernygora O."/>
            <person name="Keeling C.I."/>
            <person name="Pinkney K."/>
            <person name="Doucet D."/>
            <person name="Wen F."/>
            <person name="Johnston J.S."/>
            <person name="Maaroufi H."/>
            <person name="Boyle B."/>
            <person name="Laroche J."/>
            <person name="Dewar K."/>
            <person name="Juretic N."/>
            <person name="Blackburn G."/>
            <person name="Nisole A."/>
            <person name="Brunet B."/>
            <person name="Brandao M."/>
            <person name="Lumley L."/>
            <person name="Duan J."/>
            <person name="Quan G."/>
            <person name="Lucarotti C.J."/>
            <person name="Roe A.D."/>
            <person name="Sperling F.A.H."/>
            <person name="Levesque R.C."/>
            <person name="Cusson M."/>
        </authorList>
    </citation>
    <scope>NUCLEOTIDE SEQUENCE [LARGE SCALE GENOMIC DNA]</scope>
    <source>
        <strain evidence="1">Glfc:IPQL:Cfum</strain>
    </source>
</reference>
<accession>A0ACC0KDB5</accession>
<proteinExistence type="predicted"/>
<keyword evidence="2" id="KW-1185">Reference proteome</keyword>
<protein>
    <submittedName>
        <fullName evidence="1">Uncharacterized protein</fullName>
    </submittedName>
</protein>